<dbReference type="InParanoid" id="A0A409YR19"/>
<proteinExistence type="predicted"/>
<feature type="non-terminal residue" evidence="2">
    <location>
        <position position="1"/>
    </location>
</feature>
<protein>
    <submittedName>
        <fullName evidence="2">Uncharacterized protein</fullName>
    </submittedName>
</protein>
<feature type="region of interest" description="Disordered" evidence="1">
    <location>
        <begin position="1"/>
        <end position="136"/>
    </location>
</feature>
<comment type="caution">
    <text evidence="2">The sequence shown here is derived from an EMBL/GenBank/DDBJ whole genome shotgun (WGS) entry which is preliminary data.</text>
</comment>
<gene>
    <name evidence="2" type="ORF">CVT26_008877</name>
</gene>
<name>A0A409YR19_9AGAR</name>
<keyword evidence="3" id="KW-1185">Reference proteome</keyword>
<dbReference type="Proteomes" id="UP000284706">
    <property type="component" value="Unassembled WGS sequence"/>
</dbReference>
<feature type="compositionally biased region" description="Polar residues" evidence="1">
    <location>
        <begin position="98"/>
        <end position="112"/>
    </location>
</feature>
<feature type="compositionally biased region" description="Basic and acidic residues" evidence="1">
    <location>
        <begin position="28"/>
        <end position="62"/>
    </location>
</feature>
<evidence type="ECO:0000256" key="1">
    <source>
        <dbReference type="SAM" id="MobiDB-lite"/>
    </source>
</evidence>
<sequence>PKRSRRGVSIPDAPPPPTKAPLEVECQDTERGTKRQEIKGESGRAEDECLKSPLFRDLEESSRCSIPPDDVTTSVEHTHSEQPQQVPLKAPQVPNFKGLQTTQAQDVQSSSEGPVAEPSTGTSLRTANLPPDEVPLTCLPSAGSTLQEPVATMLPSSRCPVVL</sequence>
<accession>A0A409YR19</accession>
<dbReference type="AlphaFoldDB" id="A0A409YR19"/>
<feature type="compositionally biased region" description="Polar residues" evidence="1">
    <location>
        <begin position="71"/>
        <end position="85"/>
    </location>
</feature>
<organism evidence="2 3">
    <name type="scientific">Gymnopilus dilepis</name>
    <dbReference type="NCBI Taxonomy" id="231916"/>
    <lineage>
        <taxon>Eukaryota</taxon>
        <taxon>Fungi</taxon>
        <taxon>Dikarya</taxon>
        <taxon>Basidiomycota</taxon>
        <taxon>Agaricomycotina</taxon>
        <taxon>Agaricomycetes</taxon>
        <taxon>Agaricomycetidae</taxon>
        <taxon>Agaricales</taxon>
        <taxon>Agaricineae</taxon>
        <taxon>Hymenogastraceae</taxon>
        <taxon>Gymnopilus</taxon>
    </lineage>
</organism>
<dbReference type="EMBL" id="NHYE01000478">
    <property type="protein sequence ID" value="PPR05451.1"/>
    <property type="molecule type" value="Genomic_DNA"/>
</dbReference>
<evidence type="ECO:0000313" key="3">
    <source>
        <dbReference type="Proteomes" id="UP000284706"/>
    </source>
</evidence>
<reference evidence="2 3" key="1">
    <citation type="journal article" date="2018" name="Evol. Lett.">
        <title>Horizontal gene cluster transfer increased hallucinogenic mushroom diversity.</title>
        <authorList>
            <person name="Reynolds H.T."/>
            <person name="Vijayakumar V."/>
            <person name="Gluck-Thaler E."/>
            <person name="Korotkin H.B."/>
            <person name="Matheny P.B."/>
            <person name="Slot J.C."/>
        </authorList>
    </citation>
    <scope>NUCLEOTIDE SEQUENCE [LARGE SCALE GENOMIC DNA]</scope>
    <source>
        <strain evidence="2 3">SRW20</strain>
    </source>
</reference>
<evidence type="ECO:0000313" key="2">
    <source>
        <dbReference type="EMBL" id="PPR05451.1"/>
    </source>
</evidence>